<protein>
    <submittedName>
        <fullName evidence="3">Antirestriction protein ArdA</fullName>
    </submittedName>
</protein>
<dbReference type="AlphaFoldDB" id="A0A9X5GVB5"/>
<dbReference type="Pfam" id="PF14191">
    <property type="entry name" value="YodL"/>
    <property type="match status" value="1"/>
</dbReference>
<evidence type="ECO:0000313" key="4">
    <source>
        <dbReference type="Proteomes" id="UP001154420"/>
    </source>
</evidence>
<gene>
    <name evidence="3" type="ORF">D5281_25355</name>
</gene>
<sequence length="251" mass="27412">VEAESVAYTVCQHYGLDTSDYSFGYVAGWSSGRELSELKSSLETIRSAAAEIINSIDANLAELQQAQDKEQTAGQEQPEAPAKADTAGKEKPEPEAAAPRKSGAQEKAGAAPKEAFTPETIYRVRRNPYGDSRENSYLLQAYVTQENGRAKMGDVLFTGTPEKCRELMGQLKSGELTEGDVKQLYAKAQETAQTAGQGKDTFSIYQIKGGDETRDFRFEPYDRLQAAGNVVDRANYELVYSAPLAPETSLE</sequence>
<proteinExistence type="predicted"/>
<comment type="caution">
    <text evidence="3">The sequence shown here is derived from an EMBL/GenBank/DDBJ whole genome shotgun (WGS) entry which is preliminary data.</text>
</comment>
<dbReference type="RefSeq" id="WP_277935641.1">
    <property type="nucleotide sequence ID" value="NZ_QZDT01000192.1"/>
</dbReference>
<evidence type="ECO:0000313" key="3">
    <source>
        <dbReference type="EMBL" id="NBJ95725.1"/>
    </source>
</evidence>
<accession>A0A9X5GVB5</accession>
<keyword evidence="4" id="KW-1185">Reference proteome</keyword>
<feature type="region of interest" description="Disordered" evidence="1">
    <location>
        <begin position="65"/>
        <end position="128"/>
    </location>
</feature>
<dbReference type="InterPro" id="IPR025923">
    <property type="entry name" value="YodL-like_dom"/>
</dbReference>
<organism evidence="3 4">
    <name type="scientific">Parablautia muri</name>
    <dbReference type="NCBI Taxonomy" id="2320879"/>
    <lineage>
        <taxon>Bacteria</taxon>
        <taxon>Bacillati</taxon>
        <taxon>Bacillota</taxon>
        <taxon>Clostridia</taxon>
        <taxon>Lachnospirales</taxon>
        <taxon>Lachnospiraceae</taxon>
        <taxon>Parablautia</taxon>
    </lineage>
</organism>
<evidence type="ECO:0000259" key="2">
    <source>
        <dbReference type="Pfam" id="PF14191"/>
    </source>
</evidence>
<feature type="domain" description="YodL-like" evidence="2">
    <location>
        <begin position="202"/>
        <end position="246"/>
    </location>
</feature>
<dbReference type="Proteomes" id="UP001154420">
    <property type="component" value="Unassembled WGS sequence"/>
</dbReference>
<feature type="non-terminal residue" evidence="3">
    <location>
        <position position="1"/>
    </location>
</feature>
<feature type="non-terminal residue" evidence="3">
    <location>
        <position position="251"/>
    </location>
</feature>
<reference evidence="3" key="1">
    <citation type="submission" date="2018-09" db="EMBL/GenBank/DDBJ databases">
        <title>Murine metabolic-syndrome-specific gut microbial biobank.</title>
        <authorList>
            <person name="Liu C."/>
        </authorList>
    </citation>
    <scope>NUCLEOTIDE SEQUENCE</scope>
    <source>
        <strain evidence="3">D42-62</strain>
    </source>
</reference>
<name>A0A9X5GVB5_9FIRM</name>
<dbReference type="EMBL" id="QZDT01000192">
    <property type="protein sequence ID" value="NBJ95725.1"/>
    <property type="molecule type" value="Genomic_DNA"/>
</dbReference>
<evidence type="ECO:0000256" key="1">
    <source>
        <dbReference type="SAM" id="MobiDB-lite"/>
    </source>
</evidence>